<feature type="non-terminal residue" evidence="3">
    <location>
        <position position="338"/>
    </location>
</feature>
<protein>
    <submittedName>
        <fullName evidence="3">Uncharacterized protein</fullName>
    </submittedName>
</protein>
<feature type="non-terminal residue" evidence="3">
    <location>
        <position position="1"/>
    </location>
</feature>
<gene>
    <name evidence="3" type="ORF">S01H4_09868</name>
</gene>
<accession>X0ZNI8</accession>
<evidence type="ECO:0000256" key="1">
    <source>
        <dbReference type="SAM" id="MobiDB-lite"/>
    </source>
</evidence>
<evidence type="ECO:0000313" key="3">
    <source>
        <dbReference type="EMBL" id="GAG59632.1"/>
    </source>
</evidence>
<comment type="caution">
    <text evidence="3">The sequence shown here is derived from an EMBL/GenBank/DDBJ whole genome shotgun (WGS) entry which is preliminary data.</text>
</comment>
<feature type="transmembrane region" description="Helical" evidence="2">
    <location>
        <begin position="279"/>
        <end position="298"/>
    </location>
</feature>
<proteinExistence type="predicted"/>
<keyword evidence="2" id="KW-0812">Transmembrane</keyword>
<feature type="transmembrane region" description="Helical" evidence="2">
    <location>
        <begin position="67"/>
        <end position="85"/>
    </location>
</feature>
<feature type="region of interest" description="Disordered" evidence="1">
    <location>
        <begin position="1"/>
        <end position="20"/>
    </location>
</feature>
<organism evidence="3">
    <name type="scientific">marine sediment metagenome</name>
    <dbReference type="NCBI Taxonomy" id="412755"/>
    <lineage>
        <taxon>unclassified sequences</taxon>
        <taxon>metagenomes</taxon>
        <taxon>ecological metagenomes</taxon>
    </lineage>
</organism>
<reference evidence="3" key="1">
    <citation type="journal article" date="2014" name="Front. Microbiol.">
        <title>High frequency of phylogenetically diverse reductive dehalogenase-homologous genes in deep subseafloor sedimentary metagenomes.</title>
        <authorList>
            <person name="Kawai M."/>
            <person name="Futagami T."/>
            <person name="Toyoda A."/>
            <person name="Takaki Y."/>
            <person name="Nishi S."/>
            <person name="Hori S."/>
            <person name="Arai W."/>
            <person name="Tsubouchi T."/>
            <person name="Morono Y."/>
            <person name="Uchiyama I."/>
            <person name="Ito T."/>
            <person name="Fujiyama A."/>
            <person name="Inagaki F."/>
            <person name="Takami H."/>
        </authorList>
    </citation>
    <scope>NUCLEOTIDE SEQUENCE</scope>
    <source>
        <strain evidence="3">Expedition CK06-06</strain>
    </source>
</reference>
<dbReference type="EMBL" id="BART01003660">
    <property type="protein sequence ID" value="GAG59632.1"/>
    <property type="molecule type" value="Genomic_DNA"/>
</dbReference>
<name>X0ZNI8_9ZZZZ</name>
<feature type="transmembrane region" description="Helical" evidence="2">
    <location>
        <begin position="43"/>
        <end position="61"/>
    </location>
</feature>
<dbReference type="AlphaFoldDB" id="X0ZNI8"/>
<keyword evidence="2" id="KW-0472">Membrane</keyword>
<feature type="compositionally biased region" description="Basic and acidic residues" evidence="1">
    <location>
        <begin position="1"/>
        <end position="16"/>
    </location>
</feature>
<evidence type="ECO:0000256" key="2">
    <source>
        <dbReference type="SAM" id="Phobius"/>
    </source>
</evidence>
<sequence length="338" mass="39035">SEKNWKEKSENGKENDEKTEENPYYSVWNSFPSYKDIDNTDTLKKAISLVVIEFILFASLLLTTVDIILSISTTVIVGVSFVLVFRKSFFGLRHVLEFGVFDPFQNLTFWQTDYDKSVLYYTNRRDMITTGVSTLKVEVMAENVSANLLTFIKGLNKNRTPYTFQVIHKPIQISDSKVYDKNSTFETVILFSTYYKINGKITKSRLTKLVEELRLNTIALKTGFSSNFHHFKVSSLTDQQLIEAFRSTVLKRDVPIEPDSKRITCKTVRPKLTASIAKASYIVALVVLLDLSLLFFNLPLIYRFLLNIGIIFLLLIVWWQELFFQLSKGKLFKSKEVK</sequence>
<feature type="transmembrane region" description="Helical" evidence="2">
    <location>
        <begin position="304"/>
        <end position="324"/>
    </location>
</feature>
<keyword evidence="2" id="KW-1133">Transmembrane helix</keyword>